<evidence type="ECO:0008006" key="8">
    <source>
        <dbReference type="Google" id="ProtNLM"/>
    </source>
</evidence>
<dbReference type="GO" id="GO:0020037">
    <property type="term" value="F:heme binding"/>
    <property type="evidence" value="ECO:0007669"/>
    <property type="project" value="InterPro"/>
</dbReference>
<keyword evidence="5" id="KW-0349">Heme</keyword>
<dbReference type="PRINTS" id="PR00463">
    <property type="entry name" value="EP450I"/>
</dbReference>
<dbReference type="GO" id="GO:0005506">
    <property type="term" value="F:iron ion binding"/>
    <property type="evidence" value="ECO:0007669"/>
    <property type="project" value="InterPro"/>
</dbReference>
<evidence type="ECO:0000256" key="3">
    <source>
        <dbReference type="ARBA" id="ARBA00023002"/>
    </source>
</evidence>
<evidence type="ECO:0000313" key="7">
    <source>
        <dbReference type="Proteomes" id="UP000825890"/>
    </source>
</evidence>
<dbReference type="AlphaFoldDB" id="A0A9P3FMV8"/>
<evidence type="ECO:0000256" key="1">
    <source>
        <dbReference type="ARBA" id="ARBA00001971"/>
    </source>
</evidence>
<dbReference type="PRINTS" id="PR00385">
    <property type="entry name" value="P450"/>
</dbReference>
<dbReference type="Pfam" id="PF00067">
    <property type="entry name" value="p450"/>
    <property type="match status" value="1"/>
</dbReference>
<comment type="caution">
    <text evidence="6">The sequence shown here is derived from an EMBL/GenBank/DDBJ whole genome shotgun (WGS) entry which is preliminary data.</text>
</comment>
<keyword evidence="7" id="KW-1185">Reference proteome</keyword>
<sequence length="510" mass="57383">MWLYIILIISTILVWFVYQLLLDPLRAFPGPLTARFSYAWRLHFSWTSIHDFPKWPEVHEKYGPVVRIGPNSLAFASAQAVQDIYSTARNYPKSPSYSITDNVDEGVIRSTLISSLDGEWHDRFRRGIASIFSLSSVLQFESRIDDMVALLVHQIASQFAQADSQDSLDLPRWMHYFAFDTVGNVVYGKPFGFLETGSDVEKIIENNGKITAMMARISGLPGLDRMTVKNPVFLWLWRKGIVKLPRNPVSKFADEHTLPRMVGDHKLRDTASSRRDLFDCFLAAQEKNPGAMADDDLRSLGHVLATAGSDPLAGTLAALFYHLLRDPERYSRLQEEVDNLDLPAGCKVVPYSLAHELPYLNACIKETFRIHPAASFLMERLVPASGDTIDGKFIPGGTRVGCAGWAVHRQSHIYGDDVDHFIPERWLVTDNDAASQAKIALMSKSLLHFGKGRFICLGQHLALVEIYKVVPTLLRNFSLALVHPEKEWKRKHCGVINVTGVDIRVLARKG</sequence>
<proteinExistence type="predicted"/>
<comment type="cofactor">
    <cofactor evidence="1 5">
        <name>heme</name>
        <dbReference type="ChEBI" id="CHEBI:30413"/>
    </cofactor>
</comment>
<reference evidence="6 7" key="1">
    <citation type="submission" date="2021-01" db="EMBL/GenBank/DDBJ databases">
        <title>Cercospora kikuchii MAFF 305040 whole genome shotgun sequence.</title>
        <authorList>
            <person name="Kashiwa T."/>
            <person name="Suzuki T."/>
        </authorList>
    </citation>
    <scope>NUCLEOTIDE SEQUENCE [LARGE SCALE GENOMIC DNA]</scope>
    <source>
        <strain evidence="6 7">MAFF 305040</strain>
    </source>
</reference>
<dbReference type="InterPro" id="IPR001128">
    <property type="entry name" value="Cyt_P450"/>
</dbReference>
<evidence type="ECO:0000256" key="2">
    <source>
        <dbReference type="ARBA" id="ARBA00022723"/>
    </source>
</evidence>
<evidence type="ECO:0000256" key="5">
    <source>
        <dbReference type="PIRSR" id="PIRSR602401-1"/>
    </source>
</evidence>
<dbReference type="PANTHER" id="PTHR24305:SF235">
    <property type="entry name" value="CYTOCHROME P450 MONOOXYGENASE APDB-RELATED"/>
    <property type="match status" value="1"/>
</dbReference>
<dbReference type="OrthoDB" id="3934656at2759"/>
<dbReference type="GO" id="GO:0016705">
    <property type="term" value="F:oxidoreductase activity, acting on paired donors, with incorporation or reduction of molecular oxygen"/>
    <property type="evidence" value="ECO:0007669"/>
    <property type="project" value="InterPro"/>
</dbReference>
<keyword evidence="2 5" id="KW-0479">Metal-binding</keyword>
<protein>
    <recommendedName>
        <fullName evidence="8">Pisatin demethylase</fullName>
    </recommendedName>
</protein>
<gene>
    <name evidence="6" type="ORF">CKM354_001288000</name>
</gene>
<keyword evidence="3" id="KW-0560">Oxidoreductase</keyword>
<dbReference type="Gene3D" id="1.10.630.10">
    <property type="entry name" value="Cytochrome P450"/>
    <property type="match status" value="1"/>
</dbReference>
<dbReference type="SUPFAM" id="SSF48264">
    <property type="entry name" value="Cytochrome P450"/>
    <property type="match status" value="1"/>
</dbReference>
<dbReference type="EMBL" id="BOLY01000009">
    <property type="protein sequence ID" value="GIZ49862.1"/>
    <property type="molecule type" value="Genomic_DNA"/>
</dbReference>
<organism evidence="6 7">
    <name type="scientific">Cercospora kikuchii</name>
    <dbReference type="NCBI Taxonomy" id="84275"/>
    <lineage>
        <taxon>Eukaryota</taxon>
        <taxon>Fungi</taxon>
        <taxon>Dikarya</taxon>
        <taxon>Ascomycota</taxon>
        <taxon>Pezizomycotina</taxon>
        <taxon>Dothideomycetes</taxon>
        <taxon>Dothideomycetidae</taxon>
        <taxon>Mycosphaerellales</taxon>
        <taxon>Mycosphaerellaceae</taxon>
        <taxon>Cercospora</taxon>
    </lineage>
</organism>
<dbReference type="RefSeq" id="XP_044664349.1">
    <property type="nucleotide sequence ID" value="XM_044808414.1"/>
</dbReference>
<dbReference type="InterPro" id="IPR050121">
    <property type="entry name" value="Cytochrome_P450_monoxygenase"/>
</dbReference>
<evidence type="ECO:0000313" key="6">
    <source>
        <dbReference type="EMBL" id="GIZ49862.1"/>
    </source>
</evidence>
<dbReference type="Proteomes" id="UP000825890">
    <property type="component" value="Unassembled WGS sequence"/>
</dbReference>
<dbReference type="CDD" id="cd11060">
    <property type="entry name" value="CYP57A1-like"/>
    <property type="match status" value="1"/>
</dbReference>
<dbReference type="InterPro" id="IPR002401">
    <property type="entry name" value="Cyt_P450_E_grp-I"/>
</dbReference>
<feature type="binding site" description="axial binding residue" evidence="5">
    <location>
        <position position="456"/>
    </location>
    <ligand>
        <name>heme</name>
        <dbReference type="ChEBI" id="CHEBI:30413"/>
    </ligand>
    <ligandPart>
        <name>Fe</name>
        <dbReference type="ChEBI" id="CHEBI:18248"/>
    </ligandPart>
</feature>
<keyword evidence="4 5" id="KW-0408">Iron</keyword>
<dbReference type="GO" id="GO:0004497">
    <property type="term" value="F:monooxygenase activity"/>
    <property type="evidence" value="ECO:0007669"/>
    <property type="project" value="InterPro"/>
</dbReference>
<dbReference type="InterPro" id="IPR036396">
    <property type="entry name" value="Cyt_P450_sf"/>
</dbReference>
<evidence type="ECO:0000256" key="4">
    <source>
        <dbReference type="ARBA" id="ARBA00023004"/>
    </source>
</evidence>
<dbReference type="PANTHER" id="PTHR24305">
    <property type="entry name" value="CYTOCHROME P450"/>
    <property type="match status" value="1"/>
</dbReference>
<dbReference type="GeneID" id="68298455"/>
<name>A0A9P3FMV8_9PEZI</name>
<accession>A0A9P3FMV8</accession>
<dbReference type="GO" id="GO:0044550">
    <property type="term" value="P:secondary metabolite biosynthetic process"/>
    <property type="evidence" value="ECO:0007669"/>
    <property type="project" value="UniProtKB-ARBA"/>
</dbReference>